<dbReference type="PANTHER" id="PTHR30471">
    <property type="entry name" value="DNA REPAIR PROTEIN RADC"/>
    <property type="match status" value="1"/>
</dbReference>
<dbReference type="GO" id="GO:0008237">
    <property type="term" value="F:metallopeptidase activity"/>
    <property type="evidence" value="ECO:0007669"/>
    <property type="project" value="UniProtKB-KW"/>
</dbReference>
<evidence type="ECO:0000313" key="4">
    <source>
        <dbReference type="Proteomes" id="UP000597459"/>
    </source>
</evidence>
<reference evidence="3" key="1">
    <citation type="submission" date="2019-11" db="EMBL/GenBank/DDBJ databases">
        <title>Description of new Acetobacter species.</title>
        <authorList>
            <person name="Cleenwerck I."/>
            <person name="Sombolestani A.S."/>
        </authorList>
    </citation>
    <scope>NUCLEOTIDE SEQUENCE</scope>
    <source>
        <strain evidence="3">LMG 1626</strain>
    </source>
</reference>
<dbReference type="Pfam" id="PF04002">
    <property type="entry name" value="RadC"/>
    <property type="match status" value="1"/>
</dbReference>
<evidence type="ECO:0000259" key="2">
    <source>
        <dbReference type="Pfam" id="PF04002"/>
    </source>
</evidence>
<name>A0A967B329_9PROT</name>
<comment type="caution">
    <text evidence="3">The sequence shown here is derived from an EMBL/GenBank/DDBJ whole genome shotgun (WGS) entry which is preliminary data.</text>
</comment>
<gene>
    <name evidence="3" type="ORF">GOB87_02505</name>
</gene>
<dbReference type="AlphaFoldDB" id="A0A967B329"/>
<proteinExistence type="predicted"/>
<organism evidence="3 4">
    <name type="scientific">Acetobacter estunensis</name>
    <dbReference type="NCBI Taxonomy" id="104097"/>
    <lineage>
        <taxon>Bacteria</taxon>
        <taxon>Pseudomonadati</taxon>
        <taxon>Pseudomonadota</taxon>
        <taxon>Alphaproteobacteria</taxon>
        <taxon>Acetobacterales</taxon>
        <taxon>Acetobacteraceae</taxon>
        <taxon>Acetobacter</taxon>
    </lineage>
</organism>
<accession>A0A967B329</accession>
<dbReference type="Gene3D" id="3.40.140.10">
    <property type="entry name" value="Cytidine Deaminase, domain 2"/>
    <property type="match status" value="1"/>
</dbReference>
<keyword evidence="1" id="KW-0645">Protease</keyword>
<dbReference type="Proteomes" id="UP000597459">
    <property type="component" value="Unassembled WGS sequence"/>
</dbReference>
<evidence type="ECO:0000313" key="3">
    <source>
        <dbReference type="EMBL" id="NHO52835.1"/>
    </source>
</evidence>
<keyword evidence="4" id="KW-1185">Reference proteome</keyword>
<evidence type="ECO:0000256" key="1">
    <source>
        <dbReference type="ARBA" id="ARBA00023049"/>
    </source>
</evidence>
<protein>
    <submittedName>
        <fullName evidence="3">DNA repair protein RadC</fullName>
    </submittedName>
</protein>
<keyword evidence="1" id="KW-0378">Hydrolase</keyword>
<dbReference type="InterPro" id="IPR025657">
    <property type="entry name" value="RadC_JAB"/>
</dbReference>
<dbReference type="InterPro" id="IPR001405">
    <property type="entry name" value="UPF0758"/>
</dbReference>
<keyword evidence="1" id="KW-0482">Metalloprotease</keyword>
<dbReference type="EMBL" id="WOTH01000003">
    <property type="protein sequence ID" value="NHO52835.1"/>
    <property type="molecule type" value="Genomic_DNA"/>
</dbReference>
<sequence length="217" mass="23790">MRERVVAKGAGALADYELLEMLLYFGFPRGDTKPRAKALINRFTTFAGVLEASDAALREEGLETDALAALRLVTHAARRMGEADRLERPSLGNWEELLAYFDTALAGAVPGQLRALFLDNRNRLLGDEAIESVSEVRDAVAETRLIFTRALELHATALILIRPCPDGQKPEAVIRGDEVLATELQRAGKLLAITVHDVFALRGGQWASLKQMGRLKG</sequence>
<feature type="domain" description="RadC-like JAB" evidence="2">
    <location>
        <begin position="93"/>
        <end position="213"/>
    </location>
</feature>
<dbReference type="PANTHER" id="PTHR30471:SF3">
    <property type="entry name" value="UPF0758 PROTEIN YEES-RELATED"/>
    <property type="match status" value="1"/>
</dbReference>